<dbReference type="EMBL" id="JAATEP010000068">
    <property type="protein sequence ID" value="NJP97544.1"/>
    <property type="molecule type" value="Genomic_DNA"/>
</dbReference>
<dbReference type="InterPro" id="IPR041581">
    <property type="entry name" value="Glyoxalase_6"/>
</dbReference>
<evidence type="ECO:0000313" key="2">
    <source>
        <dbReference type="EMBL" id="NJP97544.1"/>
    </source>
</evidence>
<dbReference type="PANTHER" id="PTHR35908:SF1">
    <property type="entry name" value="CONSERVED PROTEIN"/>
    <property type="match status" value="1"/>
</dbReference>
<keyword evidence="3" id="KW-1185">Reference proteome</keyword>
<comment type="caution">
    <text evidence="2">The sequence shown here is derived from an EMBL/GenBank/DDBJ whole genome shotgun (WGS) entry which is preliminary data.</text>
</comment>
<name>A0ABX1BLT9_9ACTN</name>
<feature type="domain" description="Glyoxalase-like" evidence="1">
    <location>
        <begin position="134"/>
        <end position="245"/>
    </location>
</feature>
<gene>
    <name evidence="2" type="ORF">HCN51_50375</name>
</gene>
<dbReference type="CDD" id="cd06587">
    <property type="entry name" value="VOC"/>
    <property type="match status" value="2"/>
</dbReference>
<evidence type="ECO:0000259" key="1">
    <source>
        <dbReference type="Pfam" id="PF18029"/>
    </source>
</evidence>
<accession>A0ABX1BLT9</accession>
<dbReference type="PANTHER" id="PTHR35908">
    <property type="entry name" value="HYPOTHETICAL FUSION PROTEIN"/>
    <property type="match status" value="1"/>
</dbReference>
<reference evidence="2 3" key="1">
    <citation type="submission" date="2020-03" db="EMBL/GenBank/DDBJ databases">
        <title>WGS of actinomycetes isolated from Thailand.</title>
        <authorList>
            <person name="Thawai C."/>
        </authorList>
    </citation>
    <scope>NUCLEOTIDE SEQUENCE [LARGE SCALE GENOMIC DNA]</scope>
    <source>
        <strain evidence="2 3">FMUSA5-5</strain>
    </source>
</reference>
<sequence length="248" mass="26845">MALRLVQVNFKARDDAALGRFWAEALGWGVSSEAPGVTNLEPEGVAWPDPTGFYIDLVTVPDPETVRYRVHIDLATTSAAHHAELVAHLKDLGATPADVGQGEVPWTVLADPEGNVFCVLEPRELYRDTGPIAAVVVDCADPRALARFWGAAVDSVPQEVTDDHARLRPTEGTGTGPYLEFLRTPPGPRTWWNRIHIDLLPDPVDTKDAEVTRLRTLGATSADVGQGEVPWTVLADPEGNEFCVLGKG</sequence>
<dbReference type="Pfam" id="PF18029">
    <property type="entry name" value="Glyoxalase_6"/>
    <property type="match status" value="2"/>
</dbReference>
<dbReference type="RefSeq" id="WP_168019810.1">
    <property type="nucleotide sequence ID" value="NZ_JAATEP010000068.1"/>
</dbReference>
<dbReference type="Proteomes" id="UP000696294">
    <property type="component" value="Unassembled WGS sequence"/>
</dbReference>
<dbReference type="InterPro" id="IPR029068">
    <property type="entry name" value="Glyas_Bleomycin-R_OHBP_Dase"/>
</dbReference>
<dbReference type="Gene3D" id="3.10.180.10">
    <property type="entry name" value="2,3-Dihydroxybiphenyl 1,2-Dioxygenase, domain 1"/>
    <property type="match status" value="2"/>
</dbReference>
<proteinExistence type="predicted"/>
<evidence type="ECO:0000313" key="3">
    <source>
        <dbReference type="Proteomes" id="UP000696294"/>
    </source>
</evidence>
<protein>
    <submittedName>
        <fullName evidence="2">VOC family protein</fullName>
    </submittedName>
</protein>
<feature type="domain" description="Glyoxalase-like" evidence="1">
    <location>
        <begin position="7"/>
        <end position="120"/>
    </location>
</feature>
<organism evidence="2 3">
    <name type="scientific">Nonomuraea composti</name>
    <dbReference type="NCBI Taxonomy" id="2720023"/>
    <lineage>
        <taxon>Bacteria</taxon>
        <taxon>Bacillati</taxon>
        <taxon>Actinomycetota</taxon>
        <taxon>Actinomycetes</taxon>
        <taxon>Streptosporangiales</taxon>
        <taxon>Streptosporangiaceae</taxon>
        <taxon>Nonomuraea</taxon>
    </lineage>
</organism>
<dbReference type="SUPFAM" id="SSF54593">
    <property type="entry name" value="Glyoxalase/Bleomycin resistance protein/Dihydroxybiphenyl dioxygenase"/>
    <property type="match status" value="2"/>
</dbReference>